<organism evidence="1">
    <name type="scientific">Anguilla anguilla</name>
    <name type="common">European freshwater eel</name>
    <name type="synonym">Muraena anguilla</name>
    <dbReference type="NCBI Taxonomy" id="7936"/>
    <lineage>
        <taxon>Eukaryota</taxon>
        <taxon>Metazoa</taxon>
        <taxon>Chordata</taxon>
        <taxon>Craniata</taxon>
        <taxon>Vertebrata</taxon>
        <taxon>Euteleostomi</taxon>
        <taxon>Actinopterygii</taxon>
        <taxon>Neopterygii</taxon>
        <taxon>Teleostei</taxon>
        <taxon>Anguilliformes</taxon>
        <taxon>Anguillidae</taxon>
        <taxon>Anguilla</taxon>
    </lineage>
</organism>
<sequence length="31" mass="3779">MWEERMQNRSYLSVVKHLQSLLNGDARYILQ</sequence>
<name>A0A0E9RDA4_ANGAN</name>
<evidence type="ECO:0000313" key="1">
    <source>
        <dbReference type="EMBL" id="JAH26460.1"/>
    </source>
</evidence>
<reference evidence="1" key="1">
    <citation type="submission" date="2014-11" db="EMBL/GenBank/DDBJ databases">
        <authorList>
            <person name="Amaro Gonzalez C."/>
        </authorList>
    </citation>
    <scope>NUCLEOTIDE SEQUENCE</scope>
</reference>
<protein>
    <submittedName>
        <fullName evidence="1">Uncharacterized protein</fullName>
    </submittedName>
</protein>
<dbReference type="AlphaFoldDB" id="A0A0E9RDA4"/>
<proteinExistence type="predicted"/>
<reference evidence="1" key="2">
    <citation type="journal article" date="2015" name="Fish Shellfish Immunol.">
        <title>Early steps in the European eel (Anguilla anguilla)-Vibrio vulnificus interaction in the gills: Role of the RtxA13 toxin.</title>
        <authorList>
            <person name="Callol A."/>
            <person name="Pajuelo D."/>
            <person name="Ebbesson L."/>
            <person name="Teles M."/>
            <person name="MacKenzie S."/>
            <person name="Amaro C."/>
        </authorList>
    </citation>
    <scope>NUCLEOTIDE SEQUENCE</scope>
</reference>
<accession>A0A0E9RDA4</accession>
<dbReference type="EMBL" id="GBXM01082117">
    <property type="protein sequence ID" value="JAH26460.1"/>
    <property type="molecule type" value="Transcribed_RNA"/>
</dbReference>